<comment type="caution">
    <text evidence="1">The sequence shown here is derived from an EMBL/GenBank/DDBJ whole genome shotgun (WGS) entry which is preliminary data.</text>
</comment>
<keyword evidence="2" id="KW-1185">Reference proteome</keyword>
<accession>A0ACA9JV59</accession>
<dbReference type="EMBL" id="CAJVPT010000051">
    <property type="protein sequence ID" value="CAG8438065.1"/>
    <property type="molecule type" value="Genomic_DNA"/>
</dbReference>
<reference evidence="1" key="1">
    <citation type="submission" date="2021-06" db="EMBL/GenBank/DDBJ databases">
        <authorList>
            <person name="Kallberg Y."/>
            <person name="Tangrot J."/>
            <person name="Rosling A."/>
        </authorList>
    </citation>
    <scope>NUCLEOTIDE SEQUENCE</scope>
    <source>
        <strain evidence="1">CL356</strain>
    </source>
</reference>
<protein>
    <submittedName>
        <fullName evidence="1">2313_t:CDS:1</fullName>
    </submittedName>
</protein>
<evidence type="ECO:0000313" key="2">
    <source>
        <dbReference type="Proteomes" id="UP000789525"/>
    </source>
</evidence>
<name>A0ACA9JV59_9GLOM</name>
<sequence length="372" mass="42115">MRIRQESLAALFFLLSALFFSTTSTVVISNSPNVIHNIYPSTDLPATYFQSSNPDDVRHRIFDVRLNTKIPFLNLDKTHGAISSIECDSSIGSITLKLHKGLSESFIDDVKHLPSKVILIVSHRLNCFVKSTTQFFLTEYRTVDVTNRKVKISVEPCDILDWTDEFSFKMWGKESAYPQKLSPRSYNKRGSAEFSAPVSFDLLYDHKTRNSSEPNVHLASGLTCSNCFTKGCASISLDVKGHKRKINSAHLEIIGDFLANLDITAEGHHDSQDVVIFELPSKIPIIPGQFEIDSSLKLVANSKVDLRSKCAVTLGRSLSIQNFSLVFELVDNKINVNENLIRNFRFTNREKCKRIDVVRKRKIFAGRKLYNY</sequence>
<gene>
    <name evidence="1" type="ORF">ACOLOM_LOCUS48</name>
</gene>
<dbReference type="Proteomes" id="UP000789525">
    <property type="component" value="Unassembled WGS sequence"/>
</dbReference>
<evidence type="ECO:0000313" key="1">
    <source>
        <dbReference type="EMBL" id="CAG8438065.1"/>
    </source>
</evidence>
<proteinExistence type="predicted"/>
<organism evidence="1 2">
    <name type="scientific">Acaulospora colombiana</name>
    <dbReference type="NCBI Taxonomy" id="27376"/>
    <lineage>
        <taxon>Eukaryota</taxon>
        <taxon>Fungi</taxon>
        <taxon>Fungi incertae sedis</taxon>
        <taxon>Mucoromycota</taxon>
        <taxon>Glomeromycotina</taxon>
        <taxon>Glomeromycetes</taxon>
        <taxon>Diversisporales</taxon>
        <taxon>Acaulosporaceae</taxon>
        <taxon>Acaulospora</taxon>
    </lineage>
</organism>